<dbReference type="Proteomes" id="UP000010824">
    <property type="component" value="Chromosome"/>
</dbReference>
<feature type="transmembrane region" description="Helical" evidence="1">
    <location>
        <begin position="20"/>
        <end position="40"/>
    </location>
</feature>
<reference evidence="2 3" key="2">
    <citation type="journal article" date="2014" name="Genome Announc.">
        <title>Complete Genome Sequence of Methanoregula formicica SMSPT, a Mesophilic Hydrogenotrophic Methanogen Isolated from a Methanogenic Upflow Anaerobic Sludge Blanket Reactor.</title>
        <authorList>
            <person name="Yamamoto K."/>
            <person name="Tamaki H."/>
            <person name="Cadillo-Quiroz H."/>
            <person name="Imachi H."/>
            <person name="Kyrpides N."/>
            <person name="Woyke T."/>
            <person name="Goodwin L."/>
            <person name="Zinder S.H."/>
            <person name="Kamagata Y."/>
            <person name="Liu W.T."/>
        </authorList>
    </citation>
    <scope>NUCLEOTIDE SEQUENCE [LARGE SCALE GENOMIC DNA]</scope>
    <source>
        <strain evidence="3">DSM 22288 / NBRC 105244 / SMSP</strain>
    </source>
</reference>
<dbReference type="GeneID" id="14309561"/>
<dbReference type="RefSeq" id="WP_015286138.1">
    <property type="nucleotide sequence ID" value="NC_019943.1"/>
</dbReference>
<dbReference type="HOGENOM" id="CLU_881700_0_0_2"/>
<gene>
    <name evidence="2" type="ordered locus">Metfor_2169</name>
</gene>
<dbReference type="AlphaFoldDB" id="L0HGQ8"/>
<dbReference type="InParanoid" id="L0HGQ8"/>
<keyword evidence="1" id="KW-0472">Membrane</keyword>
<keyword evidence="3" id="KW-1185">Reference proteome</keyword>
<feature type="transmembrane region" description="Helical" evidence="1">
    <location>
        <begin position="46"/>
        <end position="65"/>
    </location>
</feature>
<name>L0HGQ8_METFS</name>
<evidence type="ECO:0000313" key="3">
    <source>
        <dbReference type="Proteomes" id="UP000010824"/>
    </source>
</evidence>
<evidence type="ECO:0000313" key="2">
    <source>
        <dbReference type="EMBL" id="AGB03175.1"/>
    </source>
</evidence>
<dbReference type="OrthoDB" id="387123at2157"/>
<accession>L0HGQ8</accession>
<protein>
    <submittedName>
        <fullName evidence="2">Uncharacterized protein</fullName>
    </submittedName>
</protein>
<organism evidence="2 3">
    <name type="scientific">Methanoregula formicica (strain DSM 22288 / NBRC 105244 / SMSP)</name>
    <dbReference type="NCBI Taxonomy" id="593750"/>
    <lineage>
        <taxon>Archaea</taxon>
        <taxon>Methanobacteriati</taxon>
        <taxon>Methanobacteriota</taxon>
        <taxon>Stenosarchaea group</taxon>
        <taxon>Methanomicrobia</taxon>
        <taxon>Methanomicrobiales</taxon>
        <taxon>Methanoregulaceae</taxon>
        <taxon>Methanoregula</taxon>
    </lineage>
</organism>
<keyword evidence="1" id="KW-0812">Transmembrane</keyword>
<evidence type="ECO:0000256" key="1">
    <source>
        <dbReference type="SAM" id="Phobius"/>
    </source>
</evidence>
<sequence precursor="true">MNLFIRRAWKWLIENFFAYFRFMMILILTAIMVYLFSLISDVTLKIYYVIGIFLVGVIILATLYIKDLSQYDEKIRLFENIAQDLKLQYLIREVIFDDETITDNTATSSITRKIQNKMEERYQKYQIVVKSNRWVPSYEDINFKFNGRPPADPIKPTIAEPIIKKETPLSETEIRTLTSRPPLHYNHKKKDDDSVYILKFFVPLDLRTNESKEFEVSYRTTAYNDALSGKVDYVSVDINHVSERLSFQILLVGKAREKYRIKQCAEIDSLPHMGSLCFQITDSSDQRMILSEKELQDNHIIPFYSDYKVEWTVLNPKMGYKYRLYFTLDTKK</sequence>
<reference evidence="3" key="1">
    <citation type="submission" date="2011-12" db="EMBL/GenBank/DDBJ databases">
        <title>Complete sequence of Methanoregula formicicum SMSP.</title>
        <authorList>
            <person name="Lucas S."/>
            <person name="Han J."/>
            <person name="Lapidus A."/>
            <person name="Cheng J.-F."/>
            <person name="Goodwin L."/>
            <person name="Pitluck S."/>
            <person name="Peters L."/>
            <person name="Ovchinnikova G."/>
            <person name="Teshima H."/>
            <person name="Detter J.C."/>
            <person name="Han C."/>
            <person name="Tapia R."/>
            <person name="Land M."/>
            <person name="Hauser L."/>
            <person name="Kyrpides N."/>
            <person name="Ivanova N."/>
            <person name="Pagani I."/>
            <person name="Imachi H."/>
            <person name="Tamaki H."/>
            <person name="Sekiguchi Y."/>
            <person name="Kamagata Y."/>
            <person name="Cadillo-Quiroz H."/>
            <person name="Zinder S."/>
            <person name="Liu W.-T."/>
            <person name="Woyke T."/>
        </authorList>
    </citation>
    <scope>NUCLEOTIDE SEQUENCE [LARGE SCALE GENOMIC DNA]</scope>
    <source>
        <strain evidence="3">DSM 22288 / NBRC 105244 / SMSP</strain>
    </source>
</reference>
<keyword evidence="1" id="KW-1133">Transmembrane helix</keyword>
<dbReference type="STRING" id="593750.Metfor_2169"/>
<proteinExistence type="predicted"/>
<dbReference type="eggNOG" id="arCOG11789">
    <property type="taxonomic scope" value="Archaea"/>
</dbReference>
<dbReference type="EMBL" id="CP003167">
    <property type="protein sequence ID" value="AGB03175.1"/>
    <property type="molecule type" value="Genomic_DNA"/>
</dbReference>
<dbReference type="KEGG" id="mfo:Metfor_2169"/>